<keyword evidence="3" id="KW-1185">Reference proteome</keyword>
<protein>
    <submittedName>
        <fullName evidence="2">DUF2232 domain-containing protein</fullName>
    </submittedName>
</protein>
<reference evidence="2 3" key="1">
    <citation type="submission" date="2020-10" db="EMBL/GenBank/DDBJ databases">
        <title>Degradation of 1,4-Dioxane by Xanthobacter sp. YN2, via a Novel Group-2 Soluble Di-Iron Monooxygenase.</title>
        <authorList>
            <person name="Ma F."/>
            <person name="Wang Y."/>
            <person name="Yang J."/>
            <person name="Guo H."/>
            <person name="Su D."/>
            <person name="Yu L."/>
        </authorList>
    </citation>
    <scope>NUCLEOTIDE SEQUENCE [LARGE SCALE GENOMIC DNA]</scope>
    <source>
        <strain evidence="2 3">YN2</strain>
    </source>
</reference>
<evidence type="ECO:0000313" key="2">
    <source>
        <dbReference type="EMBL" id="QRG06464.1"/>
    </source>
</evidence>
<sequence>MGPILIIAVAAGAASALLAAGAAAGSILAVPLFYLSPLPVMIAGIAFSPLAALLAVGLAGAGIALVFGGTFLLTYLLGLGGPAFGLSYAAMLARPDPAARDGLVWFPVGGLVLLAAAFSTIAVTVALASMPGGYDGYRAAVIATFEALVAGQGAPAEGLAGVDPAAFGALIAGLLPGLAAVMGMMAQLLCLYLAARAALVSGRLKRPWPALAALRVPPATSLALAVAVGVSMAGAMIGLSASAAAATLVCAYALAGFAVVHAVTRGHSARLVILAGLWLTAAVLGWPVIAMAVLGFVDGMFDFRARMSSGAAPPAANDR</sequence>
<feature type="transmembrane region" description="Helical" evidence="1">
    <location>
        <begin position="166"/>
        <end position="195"/>
    </location>
</feature>
<feature type="transmembrane region" description="Helical" evidence="1">
    <location>
        <begin position="40"/>
        <end position="65"/>
    </location>
</feature>
<dbReference type="KEGG" id="xdi:EZH22_26550"/>
<feature type="transmembrane region" description="Helical" evidence="1">
    <location>
        <begin position="136"/>
        <end position="154"/>
    </location>
</feature>
<accession>A0A974PMU0</accession>
<evidence type="ECO:0000256" key="1">
    <source>
        <dbReference type="SAM" id="Phobius"/>
    </source>
</evidence>
<feature type="transmembrane region" description="Helical" evidence="1">
    <location>
        <begin position="216"/>
        <end position="237"/>
    </location>
</feature>
<organism evidence="2 3">
    <name type="scientific">Xanthobacter dioxanivorans</name>
    <dbReference type="NCBI Taxonomy" id="2528964"/>
    <lineage>
        <taxon>Bacteria</taxon>
        <taxon>Pseudomonadati</taxon>
        <taxon>Pseudomonadota</taxon>
        <taxon>Alphaproteobacteria</taxon>
        <taxon>Hyphomicrobiales</taxon>
        <taxon>Xanthobacteraceae</taxon>
        <taxon>Xanthobacter</taxon>
    </lineage>
</organism>
<keyword evidence="1" id="KW-0472">Membrane</keyword>
<keyword evidence="1" id="KW-1133">Transmembrane helix</keyword>
<feature type="transmembrane region" description="Helical" evidence="1">
    <location>
        <begin position="243"/>
        <end position="264"/>
    </location>
</feature>
<keyword evidence="1" id="KW-0812">Transmembrane</keyword>
<dbReference type="RefSeq" id="WP_203193373.1">
    <property type="nucleotide sequence ID" value="NZ_CP063362.1"/>
</dbReference>
<feature type="transmembrane region" description="Helical" evidence="1">
    <location>
        <begin position="271"/>
        <end position="297"/>
    </location>
</feature>
<feature type="transmembrane region" description="Helical" evidence="1">
    <location>
        <begin position="72"/>
        <end position="91"/>
    </location>
</feature>
<dbReference type="Proteomes" id="UP000596427">
    <property type="component" value="Chromosome"/>
</dbReference>
<name>A0A974PMU0_9HYPH</name>
<dbReference type="AlphaFoldDB" id="A0A974PMU0"/>
<proteinExistence type="predicted"/>
<evidence type="ECO:0000313" key="3">
    <source>
        <dbReference type="Proteomes" id="UP000596427"/>
    </source>
</evidence>
<dbReference type="EMBL" id="CP063362">
    <property type="protein sequence ID" value="QRG06464.1"/>
    <property type="molecule type" value="Genomic_DNA"/>
</dbReference>
<gene>
    <name evidence="2" type="ORF">EZH22_26550</name>
</gene>
<feature type="transmembrane region" description="Helical" evidence="1">
    <location>
        <begin position="103"/>
        <end position="129"/>
    </location>
</feature>